<comment type="caution">
    <text evidence="1">The sequence shown here is derived from an EMBL/GenBank/DDBJ whole genome shotgun (WGS) entry which is preliminary data.</text>
</comment>
<reference evidence="1 2" key="1">
    <citation type="submission" date="2019-03" db="EMBL/GenBank/DDBJ databases">
        <title>Genomic Encyclopedia of Type Strains, Phase III (KMG-III): the genomes of soil and plant-associated and newly described type strains.</title>
        <authorList>
            <person name="Whitman W."/>
        </authorList>
    </citation>
    <scope>NUCLEOTIDE SEQUENCE [LARGE SCALE GENOMIC DNA]</scope>
    <source>
        <strain evidence="1 2">VKM Ac-2527</strain>
    </source>
</reference>
<proteinExistence type="predicted"/>
<keyword evidence="2" id="KW-1185">Reference proteome</keyword>
<protein>
    <submittedName>
        <fullName evidence="1">Uncharacterized protein</fullName>
    </submittedName>
</protein>
<dbReference type="AlphaFoldDB" id="A0A4R6KNS5"/>
<organism evidence="1 2">
    <name type="scientific">Kribbella caucasensis</name>
    <dbReference type="NCBI Taxonomy" id="2512215"/>
    <lineage>
        <taxon>Bacteria</taxon>
        <taxon>Bacillati</taxon>
        <taxon>Actinomycetota</taxon>
        <taxon>Actinomycetes</taxon>
        <taxon>Propionibacteriales</taxon>
        <taxon>Kribbellaceae</taxon>
        <taxon>Kribbella</taxon>
    </lineage>
</organism>
<gene>
    <name evidence="1" type="ORF">EV643_103509</name>
</gene>
<dbReference type="EMBL" id="SNWQ01000003">
    <property type="protein sequence ID" value="TDO51770.1"/>
    <property type="molecule type" value="Genomic_DNA"/>
</dbReference>
<accession>A0A4R6KNS5</accession>
<name>A0A4R6KNS5_9ACTN</name>
<evidence type="ECO:0000313" key="1">
    <source>
        <dbReference type="EMBL" id="TDO51770.1"/>
    </source>
</evidence>
<evidence type="ECO:0000313" key="2">
    <source>
        <dbReference type="Proteomes" id="UP000295388"/>
    </source>
</evidence>
<dbReference type="Proteomes" id="UP000295388">
    <property type="component" value="Unassembled WGS sequence"/>
</dbReference>
<sequence length="44" mass="4794">MPPVSLEIEDPIENFGKVQSALAQHNAADTFSRDLVRSGIRARG</sequence>